<dbReference type="PANTHER" id="PTHR35205">
    <property type="entry name" value="NB-ARC AND TPR DOMAIN PROTEIN"/>
    <property type="match status" value="1"/>
</dbReference>
<dbReference type="Gene3D" id="3.40.50.300">
    <property type="entry name" value="P-loop containing nucleotide triphosphate hydrolases"/>
    <property type="match status" value="1"/>
</dbReference>
<keyword evidence="4" id="KW-1185">Reference proteome</keyword>
<protein>
    <submittedName>
        <fullName evidence="3">Disease resistance protein RDL6</fullName>
    </submittedName>
</protein>
<proteinExistence type="predicted"/>
<dbReference type="EMBL" id="LCTW02000010">
    <property type="protein sequence ID" value="KXX82641.1"/>
    <property type="molecule type" value="Genomic_DNA"/>
</dbReference>
<dbReference type="InterPro" id="IPR002182">
    <property type="entry name" value="NB-ARC"/>
</dbReference>
<evidence type="ECO:0000259" key="2">
    <source>
        <dbReference type="SMART" id="SM00382"/>
    </source>
</evidence>
<dbReference type="Pfam" id="PF00931">
    <property type="entry name" value="NB-ARC"/>
    <property type="match status" value="1"/>
</dbReference>
<dbReference type="Proteomes" id="UP000078237">
    <property type="component" value="Unassembled WGS sequence"/>
</dbReference>
<feature type="domain" description="AAA+ ATPase" evidence="2">
    <location>
        <begin position="303"/>
        <end position="445"/>
    </location>
</feature>
<dbReference type="InterPro" id="IPR056125">
    <property type="entry name" value="DUF7708"/>
</dbReference>
<reference evidence="3 4" key="1">
    <citation type="journal article" date="2016" name="Genome Announc.">
        <title>Genome Sequence of Madurella mycetomatis mm55, Isolated from a Human Mycetoma Case in Sudan.</title>
        <authorList>
            <person name="Smit S."/>
            <person name="Derks M.F."/>
            <person name="Bervoets S."/>
            <person name="Fahal A."/>
            <person name="van Leeuwen W."/>
            <person name="van Belkum A."/>
            <person name="van de Sande W.W."/>
        </authorList>
    </citation>
    <scope>NUCLEOTIDE SEQUENCE [LARGE SCALE GENOMIC DNA]</scope>
    <source>
        <strain evidence="4">mm55</strain>
    </source>
</reference>
<dbReference type="SMART" id="SM00382">
    <property type="entry name" value="AAA"/>
    <property type="match status" value="1"/>
</dbReference>
<dbReference type="GO" id="GO:0043531">
    <property type="term" value="F:ADP binding"/>
    <property type="evidence" value="ECO:0007669"/>
    <property type="project" value="InterPro"/>
</dbReference>
<dbReference type="Pfam" id="PF24809">
    <property type="entry name" value="DUF7708"/>
    <property type="match status" value="1"/>
</dbReference>
<dbReference type="SUPFAM" id="SSF52540">
    <property type="entry name" value="P-loop containing nucleoside triphosphate hydrolases"/>
    <property type="match status" value="1"/>
</dbReference>
<name>A0A175WGI2_9PEZI</name>
<dbReference type="InterPro" id="IPR027417">
    <property type="entry name" value="P-loop_NTPase"/>
</dbReference>
<sequence>MATRDRGKGVEIPTSVHVSHGAEQHQDGGRGGSQSPTSPIWHAALEKYYSELAKGGVKASIINKDLWNIQSPEELITQIETLAPVQDARSNTWAKALAQLQPILLGINDFATIIAWGMGMNGKVAAVLWGSIRLIIKFARPILPDIVDMLESLQHALPRMQKYERELPMTDTLEGALFDMYSEIIVFCAHSIAFFRNNPDLSKNRHAWSQFSRDFSNVIANVQKHSRRVDEAADMIRLSRETRTAETVAALNKDLKGLQVSDRCLNLPCHVIPYGLNLRFFGREAQVAHLKDVLDPSADNSAQLRAIGIHGLGGVGKSQLALHYANTSMARYEVIAWVPAETQIKLVQALSNLANKLGIVGSTSEDDYQNVQRVRDWLNAARSPFLLVFDNVDNVELLDQIWPASNKGSIIITTRSPSQASRRTTDTLSLDSFTPDIRVDVLGSLTGMKPTDDEEKAAATEICRLVGGLPLAMVQISGFIRDRGYSYSEFLAIYQKSADRVFAKSERPVEYDHTLLTTWEISLQKLSDEAMRLQNLLACFDPDLVPERLITKTRAEIHDANLAFLFDEFE</sequence>
<evidence type="ECO:0000256" key="1">
    <source>
        <dbReference type="SAM" id="MobiDB-lite"/>
    </source>
</evidence>
<dbReference type="VEuPathDB" id="FungiDB:MMYC01_201087"/>
<dbReference type="OrthoDB" id="6161812at2759"/>
<dbReference type="STRING" id="100816.A0A175WGI2"/>
<evidence type="ECO:0000313" key="3">
    <source>
        <dbReference type="EMBL" id="KXX82641.1"/>
    </source>
</evidence>
<dbReference type="InterPro" id="IPR003593">
    <property type="entry name" value="AAA+_ATPase"/>
</dbReference>
<feature type="region of interest" description="Disordered" evidence="1">
    <location>
        <begin position="1"/>
        <end position="36"/>
    </location>
</feature>
<comment type="caution">
    <text evidence="3">The sequence shown here is derived from an EMBL/GenBank/DDBJ whole genome shotgun (WGS) entry which is preliminary data.</text>
</comment>
<dbReference type="PANTHER" id="PTHR35205:SF1">
    <property type="entry name" value="ZU5 DOMAIN-CONTAINING PROTEIN"/>
    <property type="match status" value="1"/>
</dbReference>
<dbReference type="AlphaFoldDB" id="A0A175WGI2"/>
<dbReference type="PRINTS" id="PR00364">
    <property type="entry name" value="DISEASERSIST"/>
</dbReference>
<organism evidence="3 4">
    <name type="scientific">Madurella mycetomatis</name>
    <dbReference type="NCBI Taxonomy" id="100816"/>
    <lineage>
        <taxon>Eukaryota</taxon>
        <taxon>Fungi</taxon>
        <taxon>Dikarya</taxon>
        <taxon>Ascomycota</taxon>
        <taxon>Pezizomycotina</taxon>
        <taxon>Sordariomycetes</taxon>
        <taxon>Sordariomycetidae</taxon>
        <taxon>Sordariales</taxon>
        <taxon>Sordariales incertae sedis</taxon>
        <taxon>Madurella</taxon>
    </lineage>
</organism>
<gene>
    <name evidence="3" type="ORF">MMYC01_201087</name>
</gene>
<accession>A0A175WGI2</accession>
<evidence type="ECO:0000313" key="4">
    <source>
        <dbReference type="Proteomes" id="UP000078237"/>
    </source>
</evidence>